<dbReference type="Proteomes" id="UP000308549">
    <property type="component" value="Unassembled WGS sequence"/>
</dbReference>
<reference evidence="1 2" key="1">
    <citation type="submission" date="2017-03" db="EMBL/GenBank/DDBJ databases">
        <title>Genomes of endolithic fungi from Antarctica.</title>
        <authorList>
            <person name="Coleine C."/>
            <person name="Masonjones S."/>
            <person name="Stajich J.E."/>
        </authorList>
    </citation>
    <scope>NUCLEOTIDE SEQUENCE [LARGE SCALE GENOMIC DNA]</scope>
    <source>
        <strain evidence="1 2">CCFEE 6315</strain>
    </source>
</reference>
<keyword evidence="2" id="KW-1185">Reference proteome</keyword>
<accession>A0A4U0UA69</accession>
<evidence type="ECO:0000313" key="2">
    <source>
        <dbReference type="Proteomes" id="UP000308549"/>
    </source>
</evidence>
<dbReference type="OrthoDB" id="446368at2759"/>
<dbReference type="AlphaFoldDB" id="A0A4U0UA69"/>
<evidence type="ECO:0000313" key="1">
    <source>
        <dbReference type="EMBL" id="TKA32027.1"/>
    </source>
</evidence>
<dbReference type="EMBL" id="NAJL01000006">
    <property type="protein sequence ID" value="TKA32027.1"/>
    <property type="molecule type" value="Genomic_DNA"/>
</dbReference>
<name>A0A4U0UA69_9PEZI</name>
<comment type="caution">
    <text evidence="1">The sequence shown here is derived from an EMBL/GenBank/DDBJ whole genome shotgun (WGS) entry which is preliminary data.</text>
</comment>
<organism evidence="1 2">
    <name type="scientific">Salinomyces thailandicus</name>
    <dbReference type="NCBI Taxonomy" id="706561"/>
    <lineage>
        <taxon>Eukaryota</taxon>
        <taxon>Fungi</taxon>
        <taxon>Dikarya</taxon>
        <taxon>Ascomycota</taxon>
        <taxon>Pezizomycotina</taxon>
        <taxon>Dothideomycetes</taxon>
        <taxon>Dothideomycetidae</taxon>
        <taxon>Mycosphaerellales</taxon>
        <taxon>Teratosphaeriaceae</taxon>
        <taxon>Salinomyces</taxon>
    </lineage>
</organism>
<protein>
    <submittedName>
        <fullName evidence="1">Uncharacterized protein</fullName>
    </submittedName>
</protein>
<gene>
    <name evidence="1" type="ORF">B0A50_01273</name>
</gene>
<proteinExistence type="predicted"/>
<sequence>MCMYNNVGPQWASSFPPFLASGFAPYPSLVLKFGPALRVESKFANAAKVQMDRLLNARKRIEEKFEEKHGIDVQRPAGTTGETNVW</sequence>